<dbReference type="PANTHER" id="PTHR11932">
    <property type="entry name" value="CULLIN"/>
    <property type="match status" value="1"/>
</dbReference>
<dbReference type="GO" id="GO:0031461">
    <property type="term" value="C:cullin-RING ubiquitin ligase complex"/>
    <property type="evidence" value="ECO:0007669"/>
    <property type="project" value="InterPro"/>
</dbReference>
<keyword evidence="9" id="KW-1185">Reference proteome</keyword>
<dbReference type="AlphaFoldDB" id="G3B5M7"/>
<keyword evidence="3" id="KW-0832">Ubl conjugation</keyword>
<dbReference type="STRING" id="590646.G3B5M7"/>
<dbReference type="Pfam" id="PF26557">
    <property type="entry name" value="Cullin_AB"/>
    <property type="match status" value="1"/>
</dbReference>
<dbReference type="PROSITE" id="PS01256">
    <property type="entry name" value="CULLIN_1"/>
    <property type="match status" value="1"/>
</dbReference>
<dbReference type="Pfam" id="PF10557">
    <property type="entry name" value="Cullin_Nedd8"/>
    <property type="match status" value="1"/>
</dbReference>
<reference evidence="8 9" key="1">
    <citation type="journal article" date="2011" name="Proc. Natl. Acad. Sci. U.S.A.">
        <title>Comparative genomics of xylose-fermenting fungi for enhanced biofuel production.</title>
        <authorList>
            <person name="Wohlbach D.J."/>
            <person name="Kuo A."/>
            <person name="Sato T.K."/>
            <person name="Potts K.M."/>
            <person name="Salamov A.A."/>
            <person name="LaButti K.M."/>
            <person name="Sun H."/>
            <person name="Clum A."/>
            <person name="Pangilinan J.L."/>
            <person name="Lindquist E.A."/>
            <person name="Lucas S."/>
            <person name="Lapidus A."/>
            <person name="Jin M."/>
            <person name="Gunawan C."/>
            <person name="Balan V."/>
            <person name="Dale B.E."/>
            <person name="Jeffries T.W."/>
            <person name="Zinkel R."/>
            <person name="Barry K.W."/>
            <person name="Grigoriev I.V."/>
            <person name="Gasch A.P."/>
        </authorList>
    </citation>
    <scope>NUCLEOTIDE SEQUENCE [LARGE SCALE GENOMIC DNA]</scope>
    <source>
        <strain evidence="9">ATCC 10573 / BCRC 21748 / CBS 615 / JCM 9827 / NBRC 10315 / NRRL Y-1498 / VKM Y-70</strain>
    </source>
</reference>
<dbReference type="SMART" id="SM00182">
    <property type="entry name" value="CULLIN"/>
    <property type="match status" value="1"/>
</dbReference>
<evidence type="ECO:0000256" key="2">
    <source>
        <dbReference type="ARBA" id="ARBA00022499"/>
    </source>
</evidence>
<dbReference type="GeneID" id="18245903"/>
<dbReference type="InterPro" id="IPR036317">
    <property type="entry name" value="Cullin_homology_sf"/>
</dbReference>
<dbReference type="SMART" id="SM00884">
    <property type="entry name" value="Cullin_Nedd8"/>
    <property type="match status" value="1"/>
</dbReference>
<dbReference type="InterPro" id="IPR036390">
    <property type="entry name" value="WH_DNA-bd_sf"/>
</dbReference>
<dbReference type="InterPro" id="IPR036388">
    <property type="entry name" value="WH-like_DNA-bd_sf"/>
</dbReference>
<dbReference type="FunFam" id="1.10.10.10:FF:000014">
    <property type="entry name" value="Cullin 1"/>
    <property type="match status" value="1"/>
</dbReference>
<dbReference type="InterPro" id="IPR016158">
    <property type="entry name" value="Cullin_homology"/>
</dbReference>
<dbReference type="InterPro" id="IPR001373">
    <property type="entry name" value="Cullin_N"/>
</dbReference>
<dbReference type="SUPFAM" id="SSF74788">
    <property type="entry name" value="Cullin repeat-like"/>
    <property type="match status" value="1"/>
</dbReference>
<accession>G3B5M7</accession>
<dbReference type="Gene3D" id="1.10.10.10">
    <property type="entry name" value="Winged helix-like DNA-binding domain superfamily/Winged helix DNA-binding domain"/>
    <property type="match status" value="1"/>
</dbReference>
<evidence type="ECO:0000256" key="6">
    <source>
        <dbReference type="SAM" id="MobiDB-lite"/>
    </source>
</evidence>
<organism evidence="9">
    <name type="scientific">Candida tenuis (strain ATCC 10573 / BCRC 21748 / CBS 615 / JCM 9827 / NBRC 10315 / NRRL Y-1498 / VKM Y-70)</name>
    <name type="common">Yeast</name>
    <name type="synonym">Yamadazyma tenuis</name>
    <dbReference type="NCBI Taxonomy" id="590646"/>
    <lineage>
        <taxon>Eukaryota</taxon>
        <taxon>Fungi</taxon>
        <taxon>Dikarya</taxon>
        <taxon>Ascomycota</taxon>
        <taxon>Saccharomycotina</taxon>
        <taxon>Pichiomycetes</taxon>
        <taxon>Debaryomycetaceae</taxon>
        <taxon>Yamadazyma</taxon>
    </lineage>
</organism>
<dbReference type="GO" id="GO:0006511">
    <property type="term" value="P:ubiquitin-dependent protein catabolic process"/>
    <property type="evidence" value="ECO:0007669"/>
    <property type="project" value="InterPro"/>
</dbReference>
<dbReference type="OrthoDB" id="27073at2759"/>
<dbReference type="InterPro" id="IPR045093">
    <property type="entry name" value="Cullin"/>
</dbReference>
<dbReference type="KEGG" id="cten:18245903"/>
<comment type="similarity">
    <text evidence="1 4 5">Belongs to the cullin family.</text>
</comment>
<evidence type="ECO:0000256" key="1">
    <source>
        <dbReference type="ARBA" id="ARBA00006019"/>
    </source>
</evidence>
<proteinExistence type="inferred from homology"/>
<keyword evidence="2" id="KW-1017">Isopeptide bond</keyword>
<dbReference type="GO" id="GO:0031625">
    <property type="term" value="F:ubiquitin protein ligase binding"/>
    <property type="evidence" value="ECO:0007669"/>
    <property type="project" value="InterPro"/>
</dbReference>
<dbReference type="InterPro" id="IPR059120">
    <property type="entry name" value="Cullin-like_AB"/>
</dbReference>
<dbReference type="EMBL" id="GL996524">
    <property type="protein sequence ID" value="EGV63266.1"/>
    <property type="molecule type" value="Genomic_DNA"/>
</dbReference>
<evidence type="ECO:0000256" key="3">
    <source>
        <dbReference type="ARBA" id="ARBA00022843"/>
    </source>
</evidence>
<dbReference type="Pfam" id="PF00888">
    <property type="entry name" value="Cullin"/>
    <property type="match status" value="1"/>
</dbReference>
<name>G3B5M7_CANTC</name>
<evidence type="ECO:0000313" key="9">
    <source>
        <dbReference type="Proteomes" id="UP000000707"/>
    </source>
</evidence>
<dbReference type="PROSITE" id="PS50069">
    <property type="entry name" value="CULLIN_2"/>
    <property type="match status" value="1"/>
</dbReference>
<dbReference type="RefSeq" id="XP_006687059.1">
    <property type="nucleotide sequence ID" value="XM_006686996.1"/>
</dbReference>
<evidence type="ECO:0000313" key="8">
    <source>
        <dbReference type="EMBL" id="EGV63266.1"/>
    </source>
</evidence>
<evidence type="ECO:0000256" key="4">
    <source>
        <dbReference type="PROSITE-ProRule" id="PRU00330"/>
    </source>
</evidence>
<dbReference type="Gene3D" id="3.30.230.130">
    <property type="entry name" value="Cullin, Chain C, Domain 2"/>
    <property type="match status" value="1"/>
</dbReference>
<dbReference type="InterPro" id="IPR016157">
    <property type="entry name" value="Cullin_CS"/>
</dbReference>
<dbReference type="InterPro" id="IPR019559">
    <property type="entry name" value="Cullin_neddylation_domain"/>
</dbReference>
<dbReference type="HOGENOM" id="CLU_004747_7_1_1"/>
<protein>
    <recommendedName>
        <fullName evidence="7">Cullin family profile domain-containing protein</fullName>
    </recommendedName>
</protein>
<dbReference type="Proteomes" id="UP000000707">
    <property type="component" value="Unassembled WGS sequence"/>
</dbReference>
<gene>
    <name evidence="8" type="ORF">CANTEDRAFT_106606</name>
</gene>
<evidence type="ECO:0000256" key="5">
    <source>
        <dbReference type="RuleBase" id="RU003829"/>
    </source>
</evidence>
<dbReference type="Gene3D" id="1.20.1310.10">
    <property type="entry name" value="Cullin Repeats"/>
    <property type="match status" value="4"/>
</dbReference>
<evidence type="ECO:0000259" key="7">
    <source>
        <dbReference type="PROSITE" id="PS50069"/>
    </source>
</evidence>
<dbReference type="SUPFAM" id="SSF46785">
    <property type="entry name" value="Winged helix' DNA-binding domain"/>
    <property type="match status" value="1"/>
</dbReference>
<dbReference type="SUPFAM" id="SSF75632">
    <property type="entry name" value="Cullin homology domain"/>
    <property type="match status" value="1"/>
</dbReference>
<dbReference type="InterPro" id="IPR016159">
    <property type="entry name" value="Cullin_repeat-like_dom_sf"/>
</dbReference>
<sequence>MLPPGSRTSKIKPPRKSITNSSLTNTQAFDFNKSWDVLSSAIVQIQNKNVSNLSYEQLYRKAYTLVLHKFGNRLYENVEELIETHLLRRRTKLLSIFSQSSSASFVNVDEEFIKNVLSEWNEHLQAMKFISDVLMYLNRVYIKEQNRLLIYDLGIKLYKDCIIKYNDNEVGTRIINILINEIQKNRNGEIISTKMYITNIIGMFELLHEDNTQNDLSVFENYYQKYFEPVFLSTSNDYFNNLIEKFLNYGSGLKYLIETNQFLSDEIDRIDLYLPESTVPKLIDLMNNTLIKSQLDNIINFPSDSLQSWIQPIKDNIILGEPTDSGIPIDNDSLNYLKILYSFNSRIDSSCELLKVRLKDIIIKEGKQFPSLIKNLLNSGELGERKKPISPNSPAFANKWIGSILLYKAQFSKIVKDAFDHDYSMEQCIISAIQEFINLNAKSKKNNNDFSLLIVNPSELLSVCMDNHIKQYLKPNSIAGSRDKGITSNDASFSSIDEFINKSLQFLRFIVDKDTFEAYYKNHFAKRFLNAKGFNQDGSTGIDIEDFVISKLSEELGTTSLDTIIKMNMDIKSSRGVTSEWKNFLVENKDKSIIDMDLKICNISYWPNSMTKDYKKLSGKQMNPDSSTTFIWPRRIKHTIQRFESFWTIDKKNSNKSLYWCPKFGSMDLKITYPSKTFEINLPTYAGVVLLLFGPSYSLDSDSEVNSEDFNPFKDKKKLTYKEIEELTGIPEVELKRHLQSIAVASRSRLLTKTPMSKDVNDNDIFELNEKFKSPSTKVKVLTVSASSSTNTAGGDGRLRKSRDEELEDIESSIAEGRKHEINAATVRILKSRQSIYHNELVTEIIRQLQGRFLPNNSQIKRHLEDLIEKEYLKRDDNNRNLYHYIA</sequence>
<feature type="region of interest" description="Disordered" evidence="6">
    <location>
        <begin position="1"/>
        <end position="20"/>
    </location>
</feature>
<feature type="domain" description="Cullin family profile" evidence="7">
    <location>
        <begin position="456"/>
        <end position="743"/>
    </location>
</feature>
<dbReference type="eggNOG" id="KOG2166">
    <property type="taxonomic scope" value="Eukaryota"/>
</dbReference>